<evidence type="ECO:0000259" key="4">
    <source>
        <dbReference type="PROSITE" id="PS51379"/>
    </source>
</evidence>
<reference evidence="5" key="1">
    <citation type="submission" date="2020-08" db="EMBL/GenBank/DDBJ databases">
        <title>Genome public.</title>
        <authorList>
            <person name="Liu C."/>
            <person name="Sun Q."/>
        </authorList>
    </citation>
    <scope>NUCLEOTIDE SEQUENCE</scope>
    <source>
        <strain evidence="5">H8</strain>
    </source>
</reference>
<dbReference type="InterPro" id="IPR017900">
    <property type="entry name" value="4Fe4S_Fe_S_CS"/>
</dbReference>
<dbReference type="PROSITE" id="PS00198">
    <property type="entry name" value="4FE4S_FER_1"/>
    <property type="match status" value="1"/>
</dbReference>
<protein>
    <recommendedName>
        <fullName evidence="4">4Fe-4S ferredoxin-type domain-containing protein</fullName>
    </recommendedName>
</protein>
<gene>
    <name evidence="5" type="ORF">H8698_01210</name>
</gene>
<feature type="domain" description="4Fe-4S ferredoxin-type" evidence="4">
    <location>
        <begin position="186"/>
        <end position="214"/>
    </location>
</feature>
<dbReference type="InterPro" id="IPR017896">
    <property type="entry name" value="4Fe4S_Fe-S-bd"/>
</dbReference>
<name>A0A926DLV0_9FIRM</name>
<dbReference type="PANTHER" id="PTHR42827:SF1">
    <property type="entry name" value="IRON-SULFUR CLUSTER-BINDING PROTEIN"/>
    <property type="match status" value="1"/>
</dbReference>
<evidence type="ECO:0000313" key="5">
    <source>
        <dbReference type="EMBL" id="MBC8539594.1"/>
    </source>
</evidence>
<evidence type="ECO:0000313" key="6">
    <source>
        <dbReference type="Proteomes" id="UP000611762"/>
    </source>
</evidence>
<dbReference type="SUPFAM" id="SSF54862">
    <property type="entry name" value="4Fe-4S ferredoxins"/>
    <property type="match status" value="1"/>
</dbReference>
<dbReference type="GO" id="GO:0051536">
    <property type="term" value="F:iron-sulfur cluster binding"/>
    <property type="evidence" value="ECO:0007669"/>
    <property type="project" value="UniProtKB-KW"/>
</dbReference>
<dbReference type="GO" id="GO:0046872">
    <property type="term" value="F:metal ion binding"/>
    <property type="evidence" value="ECO:0007669"/>
    <property type="project" value="UniProtKB-KW"/>
</dbReference>
<evidence type="ECO:0000256" key="1">
    <source>
        <dbReference type="ARBA" id="ARBA00022723"/>
    </source>
</evidence>
<dbReference type="AlphaFoldDB" id="A0A926DLV0"/>
<organism evidence="5 6">
    <name type="scientific">Congzhengia minquanensis</name>
    <dbReference type="NCBI Taxonomy" id="2763657"/>
    <lineage>
        <taxon>Bacteria</taxon>
        <taxon>Bacillati</taxon>
        <taxon>Bacillota</taxon>
        <taxon>Clostridia</taxon>
        <taxon>Eubacteriales</taxon>
        <taxon>Oscillospiraceae</taxon>
        <taxon>Congzhengia</taxon>
    </lineage>
</organism>
<dbReference type="EMBL" id="JACRSU010000001">
    <property type="protein sequence ID" value="MBC8539594.1"/>
    <property type="molecule type" value="Genomic_DNA"/>
</dbReference>
<evidence type="ECO:0000256" key="3">
    <source>
        <dbReference type="ARBA" id="ARBA00023014"/>
    </source>
</evidence>
<evidence type="ECO:0000256" key="2">
    <source>
        <dbReference type="ARBA" id="ARBA00023004"/>
    </source>
</evidence>
<accession>A0A926DLV0</accession>
<dbReference type="PROSITE" id="PS51379">
    <property type="entry name" value="4FE4S_FER_2"/>
    <property type="match status" value="1"/>
</dbReference>
<dbReference type="PANTHER" id="PTHR42827">
    <property type="entry name" value="IRON-SULFUR CLUSTER-BINDING PROTEIN-RELATED"/>
    <property type="match status" value="1"/>
</dbReference>
<proteinExistence type="predicted"/>
<keyword evidence="2" id="KW-0408">Iron</keyword>
<sequence length="297" mass="32782">MLTSESIKAKAKELGAAVCGIGRIYEETNPQRDPRKILPNAKCIIGFGFSVPKGLYKAMEAGTQVYTYTSIGVKYIDEEMVEIFLLKIGGMIEDEGYDACLQKSVPNLRIKGDKTTNPEVFDTYELIHAEAVESGKPVPDVIIDFGKAAKACGLGDVGLNGKIINKTHGPFMRYCFIITDAPLACDAPLKQPNCDKCGACIKACPGGAVSWQGLDTWQCSVYYKGAHKSNPFMTEEFLKGDPEREQIINGEKRFDANSAREIYKKMDFLPKTNWGYSPCLCGRKCDIACYRHLIGEL</sequence>
<dbReference type="RefSeq" id="WP_249310804.1">
    <property type="nucleotide sequence ID" value="NZ_JACRSU010000001.1"/>
</dbReference>
<comment type="caution">
    <text evidence="5">The sequence shown here is derived from an EMBL/GenBank/DDBJ whole genome shotgun (WGS) entry which is preliminary data.</text>
</comment>
<dbReference type="Proteomes" id="UP000611762">
    <property type="component" value="Unassembled WGS sequence"/>
</dbReference>
<keyword evidence="6" id="KW-1185">Reference proteome</keyword>
<keyword evidence="3" id="KW-0411">Iron-sulfur</keyword>
<keyword evidence="1" id="KW-0479">Metal-binding</keyword>